<protein>
    <submittedName>
        <fullName evidence="1">Uncharacterized protein</fullName>
    </submittedName>
</protein>
<name>A0AAJ2GZ73_9HYPH</name>
<proteinExistence type="predicted"/>
<organism evidence="1 2">
    <name type="scientific">Rhizobium hidalgonense</name>
    <dbReference type="NCBI Taxonomy" id="1538159"/>
    <lineage>
        <taxon>Bacteria</taxon>
        <taxon>Pseudomonadati</taxon>
        <taxon>Pseudomonadota</taxon>
        <taxon>Alphaproteobacteria</taxon>
        <taxon>Hyphomicrobiales</taxon>
        <taxon>Rhizobiaceae</taxon>
        <taxon>Rhizobium/Agrobacterium group</taxon>
        <taxon>Rhizobium</taxon>
    </lineage>
</organism>
<sequence length="122" mass="14233">MKILYMAYHPVLEYDEVKLLTELGHDVFSVGVYSHPDGNHEATRPGILGMKYYPEFQESSKQIKWAPDPAIRHIITDDLIEWCDTIIYMHAPEHIALNWARIKHKRVIFRSIGQNGAVRENF</sequence>
<accession>A0AAJ2GZ73</accession>
<evidence type="ECO:0000313" key="2">
    <source>
        <dbReference type="Proteomes" id="UP001268610"/>
    </source>
</evidence>
<dbReference type="Proteomes" id="UP001268610">
    <property type="component" value="Unassembled WGS sequence"/>
</dbReference>
<gene>
    <name evidence="1" type="ORF">RJJ65_38850</name>
</gene>
<dbReference type="EMBL" id="JAVLSF010000890">
    <property type="protein sequence ID" value="MDR9778505.1"/>
    <property type="molecule type" value="Genomic_DNA"/>
</dbReference>
<evidence type="ECO:0000313" key="1">
    <source>
        <dbReference type="EMBL" id="MDR9778505.1"/>
    </source>
</evidence>
<comment type="caution">
    <text evidence="1">The sequence shown here is derived from an EMBL/GenBank/DDBJ whole genome shotgun (WGS) entry which is preliminary data.</text>
</comment>
<dbReference type="AlphaFoldDB" id="A0AAJ2GZ73"/>
<reference evidence="1" key="1">
    <citation type="submission" date="2023-04" db="EMBL/GenBank/DDBJ databases">
        <title>Genomic characterization of faba bean (Vicia faba) microsymbionts in Mexican soils.</title>
        <authorList>
            <person name="Rivera Orduna F.N."/>
            <person name="Guevara-Luna J."/>
            <person name="Yan J."/>
            <person name="Arroyo-Herrera I."/>
            <person name="Li Y."/>
            <person name="Vasquez-Murrieta M.S."/>
            <person name="Wang E.T."/>
        </authorList>
    </citation>
    <scope>NUCLEOTIDE SEQUENCE</scope>
    <source>
        <strain evidence="1">CH26</strain>
    </source>
</reference>
<feature type="non-terminal residue" evidence="1">
    <location>
        <position position="122"/>
    </location>
</feature>
<dbReference type="RefSeq" id="WP_310866549.1">
    <property type="nucleotide sequence ID" value="NZ_JAVLSF010000890.1"/>
</dbReference>